<feature type="compositionally biased region" description="Basic and acidic residues" evidence="4">
    <location>
        <begin position="468"/>
        <end position="483"/>
    </location>
</feature>
<evidence type="ECO:0000256" key="5">
    <source>
        <dbReference type="SAM" id="SignalP"/>
    </source>
</evidence>
<sequence length="490" mass="53041">MMVFRLSKAVASVLAIVSFSLAPLCCAQAQDSSPKKYFEDLGPYSCSDGCVNVDGTCSIRYVDSGDTCVSLAAKCGIPQDTFMSYNTGSNFCDSFRIGQAVCCSSGNLPDLMPKQKPDGSCFDYVVQEDNWCDSIAAIHGLTLGELKVLNENTWGFSGCENLSAGVKLCLSKGSSPMPVPISNAVCGPQKPNTPAPSDRSPENLAKLNPCPLKACCSYWGQCGTTKEFCEAPPRGSKVGIKPGCIAKCRVDVFENSEIDIQAYGNDRGAESMAVEVEDWRTMNCEHPAIRNTLQSAKTRWESIGADEAWKELVEAWEKGESRLDFMRFVAEFFNMDSENNCHLIPDEARCITYLCSDFENKERTGPAASIVVNALAQVGSFMRANYLNAAEGARDGLEQTVFKEAFSDSKTDETIVLPILNNLLSVGFTPGLASVFGNKMKGIPAGVTDNSKDITYAAITFGASTARDVPRRRETSLEQDTRSGQKGGKQ</sequence>
<keyword evidence="9" id="KW-1185">Reference proteome</keyword>
<gene>
    <name evidence="8" type="ORF">CPLU01_14470</name>
</gene>
<dbReference type="InterPro" id="IPR018371">
    <property type="entry name" value="Chitin-binding_1_CS"/>
</dbReference>
<proteinExistence type="predicted"/>
<feature type="disulfide bond" evidence="3">
    <location>
        <begin position="244"/>
        <end position="248"/>
    </location>
</feature>
<dbReference type="InterPro" id="IPR001002">
    <property type="entry name" value="Chitin-bd_1"/>
</dbReference>
<dbReference type="InterPro" id="IPR053214">
    <property type="entry name" value="LysM12-like"/>
</dbReference>
<dbReference type="Proteomes" id="UP000654918">
    <property type="component" value="Unassembled WGS sequence"/>
</dbReference>
<evidence type="ECO:0000259" key="6">
    <source>
        <dbReference type="PROSITE" id="PS50941"/>
    </source>
</evidence>
<feature type="disulfide bond" evidence="3">
    <location>
        <begin position="215"/>
        <end position="229"/>
    </location>
</feature>
<feature type="domain" description="LysM" evidence="7">
    <location>
        <begin position="122"/>
        <end position="170"/>
    </location>
</feature>
<dbReference type="InterPro" id="IPR036861">
    <property type="entry name" value="Endochitinase-like_sf"/>
</dbReference>
<evidence type="ECO:0000313" key="9">
    <source>
        <dbReference type="Proteomes" id="UP000654918"/>
    </source>
</evidence>
<dbReference type="Gene3D" id="3.30.60.10">
    <property type="entry name" value="Endochitinase-like"/>
    <property type="match status" value="1"/>
</dbReference>
<feature type="region of interest" description="Disordered" evidence="4">
    <location>
        <begin position="468"/>
        <end position="490"/>
    </location>
</feature>
<dbReference type="CDD" id="cd00035">
    <property type="entry name" value="ChtBD1"/>
    <property type="match status" value="1"/>
</dbReference>
<name>A0A8H6MZN2_9PEZI</name>
<dbReference type="SMART" id="SM00270">
    <property type="entry name" value="ChtBD1"/>
    <property type="match status" value="1"/>
</dbReference>
<evidence type="ECO:0000259" key="7">
    <source>
        <dbReference type="PROSITE" id="PS51782"/>
    </source>
</evidence>
<evidence type="ECO:0000256" key="1">
    <source>
        <dbReference type="ARBA" id="ARBA00022669"/>
    </source>
</evidence>
<dbReference type="EMBL" id="WIGO01000388">
    <property type="protein sequence ID" value="KAF6814111.1"/>
    <property type="molecule type" value="Genomic_DNA"/>
</dbReference>
<evidence type="ECO:0000256" key="3">
    <source>
        <dbReference type="PROSITE-ProRule" id="PRU00261"/>
    </source>
</evidence>
<feature type="disulfide bond" evidence="3">
    <location>
        <begin position="210"/>
        <end position="222"/>
    </location>
</feature>
<protein>
    <submittedName>
        <fullName evidence="8">Killer toxin subunits alpha/beta 6</fullName>
    </submittedName>
</protein>
<dbReference type="Gene3D" id="3.10.350.10">
    <property type="entry name" value="LysM domain"/>
    <property type="match status" value="2"/>
</dbReference>
<keyword evidence="1 3" id="KW-0147">Chitin-binding</keyword>
<dbReference type="SUPFAM" id="SSF54106">
    <property type="entry name" value="LysM domain"/>
    <property type="match status" value="1"/>
</dbReference>
<comment type="caution">
    <text evidence="3">Lacks conserved residue(s) required for the propagation of feature annotation.</text>
</comment>
<feature type="chain" id="PRO_5033988916" evidence="5">
    <location>
        <begin position="30"/>
        <end position="490"/>
    </location>
</feature>
<dbReference type="Pfam" id="PF00187">
    <property type="entry name" value="Chitin_bind_1"/>
    <property type="match status" value="1"/>
</dbReference>
<dbReference type="PANTHER" id="PTHR47700:SF2">
    <property type="entry name" value="CHITINASE"/>
    <property type="match status" value="1"/>
</dbReference>
<dbReference type="AlphaFoldDB" id="A0A8H6MZN2"/>
<dbReference type="PANTHER" id="PTHR47700">
    <property type="entry name" value="V CHITINASE, PUTATIVE (AFU_ORTHOLOGUE AFUA_6G13720)-RELATED"/>
    <property type="match status" value="1"/>
</dbReference>
<comment type="caution">
    <text evidence="8">The sequence shown here is derived from an EMBL/GenBank/DDBJ whole genome shotgun (WGS) entry which is preliminary data.</text>
</comment>
<dbReference type="SMART" id="SM00257">
    <property type="entry name" value="LysM"/>
    <property type="match status" value="2"/>
</dbReference>
<keyword evidence="3" id="KW-1015">Disulfide bond</keyword>
<reference evidence="8" key="1">
    <citation type="journal article" date="2020" name="Phytopathology">
        <title>Genome Sequence Resources of Colletotrichum truncatum, C. plurivorum, C. musicola, and C. sojae: Four Species Pathogenic to Soybean (Glycine max).</title>
        <authorList>
            <person name="Rogerio F."/>
            <person name="Boufleur T.R."/>
            <person name="Ciampi-Guillardi M."/>
            <person name="Sukno S.A."/>
            <person name="Thon M.R."/>
            <person name="Massola Junior N.S."/>
            <person name="Baroncelli R."/>
        </authorList>
    </citation>
    <scope>NUCLEOTIDE SEQUENCE</scope>
    <source>
        <strain evidence="8">LFN00145</strain>
    </source>
</reference>
<feature type="signal peptide" evidence="5">
    <location>
        <begin position="1"/>
        <end position="29"/>
    </location>
</feature>
<keyword evidence="2" id="KW-0843">Virulence</keyword>
<organism evidence="8 9">
    <name type="scientific">Colletotrichum plurivorum</name>
    <dbReference type="NCBI Taxonomy" id="2175906"/>
    <lineage>
        <taxon>Eukaryota</taxon>
        <taxon>Fungi</taxon>
        <taxon>Dikarya</taxon>
        <taxon>Ascomycota</taxon>
        <taxon>Pezizomycotina</taxon>
        <taxon>Sordariomycetes</taxon>
        <taxon>Hypocreomycetidae</taxon>
        <taxon>Glomerellales</taxon>
        <taxon>Glomerellaceae</taxon>
        <taxon>Colletotrichum</taxon>
        <taxon>Colletotrichum orchidearum species complex</taxon>
    </lineage>
</organism>
<accession>A0A8H6MZN2</accession>
<dbReference type="GO" id="GO:0008061">
    <property type="term" value="F:chitin binding"/>
    <property type="evidence" value="ECO:0007669"/>
    <property type="project" value="UniProtKB-UniRule"/>
</dbReference>
<evidence type="ECO:0000256" key="4">
    <source>
        <dbReference type="SAM" id="MobiDB-lite"/>
    </source>
</evidence>
<evidence type="ECO:0000313" key="8">
    <source>
        <dbReference type="EMBL" id="KAF6814111.1"/>
    </source>
</evidence>
<dbReference type="PROSITE" id="PS51782">
    <property type="entry name" value="LYSM"/>
    <property type="match status" value="2"/>
</dbReference>
<evidence type="ECO:0000256" key="2">
    <source>
        <dbReference type="ARBA" id="ARBA00023026"/>
    </source>
</evidence>
<dbReference type="PROSITE" id="PS00026">
    <property type="entry name" value="CHIT_BIND_I_1"/>
    <property type="match status" value="1"/>
</dbReference>
<dbReference type="InterPro" id="IPR018392">
    <property type="entry name" value="LysM"/>
</dbReference>
<dbReference type="Pfam" id="PF01476">
    <property type="entry name" value="LysM"/>
    <property type="match status" value="2"/>
</dbReference>
<feature type="domain" description="LysM" evidence="7">
    <location>
        <begin position="58"/>
        <end position="103"/>
    </location>
</feature>
<feature type="domain" description="Chitin-binding type-1" evidence="6">
    <location>
        <begin position="183"/>
        <end position="250"/>
    </location>
</feature>
<keyword evidence="5" id="KW-0732">Signal</keyword>
<dbReference type="PROSITE" id="PS50941">
    <property type="entry name" value="CHIT_BIND_I_2"/>
    <property type="match status" value="1"/>
</dbReference>
<dbReference type="SUPFAM" id="SSF57016">
    <property type="entry name" value="Plant lectins/antimicrobial peptides"/>
    <property type="match status" value="1"/>
</dbReference>
<dbReference type="InterPro" id="IPR036779">
    <property type="entry name" value="LysM_dom_sf"/>
</dbReference>